<accession>A0AAV5R2J1</accession>
<evidence type="ECO:0000313" key="2">
    <source>
        <dbReference type="Proteomes" id="UP001378960"/>
    </source>
</evidence>
<protein>
    <submittedName>
        <fullName evidence="1">Uncharacterized protein</fullName>
    </submittedName>
</protein>
<comment type="caution">
    <text evidence="1">The sequence shown here is derived from an EMBL/GenBank/DDBJ whole genome shotgun (WGS) entry which is preliminary data.</text>
</comment>
<dbReference type="EMBL" id="BTGB01000002">
    <property type="protein sequence ID" value="GMM45470.1"/>
    <property type="molecule type" value="Genomic_DNA"/>
</dbReference>
<gene>
    <name evidence="1" type="ORF">DAPK24_020450</name>
</gene>
<proteinExistence type="predicted"/>
<organism evidence="1 2">
    <name type="scientific">Pichia kluyveri</name>
    <name type="common">Yeast</name>
    <dbReference type="NCBI Taxonomy" id="36015"/>
    <lineage>
        <taxon>Eukaryota</taxon>
        <taxon>Fungi</taxon>
        <taxon>Dikarya</taxon>
        <taxon>Ascomycota</taxon>
        <taxon>Saccharomycotina</taxon>
        <taxon>Pichiomycetes</taxon>
        <taxon>Pichiales</taxon>
        <taxon>Pichiaceae</taxon>
        <taxon>Pichia</taxon>
    </lineage>
</organism>
<dbReference type="Proteomes" id="UP001378960">
    <property type="component" value="Unassembled WGS sequence"/>
</dbReference>
<reference evidence="1 2" key="1">
    <citation type="journal article" date="2023" name="Elife">
        <title>Identification of key yeast species and microbe-microbe interactions impacting larval growth of Drosophila in the wild.</title>
        <authorList>
            <person name="Mure A."/>
            <person name="Sugiura Y."/>
            <person name="Maeda R."/>
            <person name="Honda K."/>
            <person name="Sakurai N."/>
            <person name="Takahashi Y."/>
            <person name="Watada M."/>
            <person name="Katoh T."/>
            <person name="Gotoh A."/>
            <person name="Gotoh Y."/>
            <person name="Taniguchi I."/>
            <person name="Nakamura K."/>
            <person name="Hayashi T."/>
            <person name="Katayama T."/>
            <person name="Uemura T."/>
            <person name="Hattori Y."/>
        </authorList>
    </citation>
    <scope>NUCLEOTIDE SEQUENCE [LARGE SCALE GENOMIC DNA]</scope>
    <source>
        <strain evidence="1 2">PK-24</strain>
    </source>
</reference>
<sequence length="207" mass="24101">MNKLPNLRYNEINKNIRVLIRCNKKIIRNKGSKGDIINEFNNKIPKIGITNEKIQKFNKKSIKNEIDESEVFSKWVSYMRDKGDERVDNEIIIEEESKKYDKEYVVKGIEDNIIKDIKKIINKRDIEIGIEIKEEEGMIISDKMIINKILKSECDSINIDIDSIIRDINKLHSNSVNTDYIIRIIAKRLIKSGDGNGAITILKLLIR</sequence>
<evidence type="ECO:0000313" key="1">
    <source>
        <dbReference type="EMBL" id="GMM45470.1"/>
    </source>
</evidence>
<name>A0AAV5R2J1_PICKL</name>
<dbReference type="AlphaFoldDB" id="A0AAV5R2J1"/>
<keyword evidence="2" id="KW-1185">Reference proteome</keyword>